<feature type="binding site" evidence="9">
    <location>
        <begin position="146"/>
        <end position="147"/>
    </location>
    <ligand>
        <name>(S)-2,3,4,5-tetrahydrodipicolinate</name>
        <dbReference type="ChEBI" id="CHEBI:16845"/>
    </ligand>
</feature>
<keyword evidence="8 9" id="KW-0457">Lysine biosynthesis</keyword>
<keyword evidence="7 9" id="KW-0520">NAD</keyword>
<evidence type="ECO:0000256" key="7">
    <source>
        <dbReference type="ARBA" id="ARBA00023027"/>
    </source>
</evidence>
<evidence type="ECO:0000256" key="9">
    <source>
        <dbReference type="HAMAP-Rule" id="MF_00102"/>
    </source>
</evidence>
<dbReference type="GO" id="GO:0019877">
    <property type="term" value="P:diaminopimelate biosynthetic process"/>
    <property type="evidence" value="ECO:0007669"/>
    <property type="project" value="UniProtKB-UniRule"/>
</dbReference>
<dbReference type="STRING" id="426701.SAMN04488098_103610"/>
<dbReference type="GO" id="GO:0005829">
    <property type="term" value="C:cytosol"/>
    <property type="evidence" value="ECO:0007669"/>
    <property type="project" value="TreeGrafter"/>
</dbReference>
<dbReference type="GO" id="GO:0051287">
    <property type="term" value="F:NAD binding"/>
    <property type="evidence" value="ECO:0007669"/>
    <property type="project" value="UniProtKB-UniRule"/>
</dbReference>
<dbReference type="EC" id="1.17.1.8" evidence="9 10"/>
<dbReference type="PANTHER" id="PTHR20836:SF7">
    <property type="entry name" value="4-HYDROXY-TETRAHYDRODIPICOLINATE REDUCTASE"/>
    <property type="match status" value="1"/>
</dbReference>
<keyword evidence="6 9" id="KW-0560">Oxidoreductase</keyword>
<dbReference type="InterPro" id="IPR036291">
    <property type="entry name" value="NAD(P)-bd_dom_sf"/>
</dbReference>
<evidence type="ECO:0000313" key="13">
    <source>
        <dbReference type="EMBL" id="SDK52418.1"/>
    </source>
</evidence>
<comment type="catalytic activity">
    <reaction evidence="9">
        <text>(S)-2,3,4,5-tetrahydrodipicolinate + NADP(+) + H2O = (2S,4S)-4-hydroxy-2,3,4,5-tetrahydrodipicolinate + NADPH + H(+)</text>
        <dbReference type="Rhea" id="RHEA:35331"/>
        <dbReference type="ChEBI" id="CHEBI:15377"/>
        <dbReference type="ChEBI" id="CHEBI:15378"/>
        <dbReference type="ChEBI" id="CHEBI:16845"/>
        <dbReference type="ChEBI" id="CHEBI:57783"/>
        <dbReference type="ChEBI" id="CHEBI:58349"/>
        <dbReference type="ChEBI" id="CHEBI:67139"/>
        <dbReference type="EC" id="1.17.1.8"/>
    </reaction>
</comment>
<keyword evidence="2 9" id="KW-0963">Cytoplasm</keyword>
<name>A0A1G9CLA1_9LACT</name>
<dbReference type="GO" id="GO:0050661">
    <property type="term" value="F:NADP binding"/>
    <property type="evidence" value="ECO:0007669"/>
    <property type="project" value="UniProtKB-UniRule"/>
</dbReference>
<feature type="binding site" evidence="9">
    <location>
        <begin position="80"/>
        <end position="82"/>
    </location>
    <ligand>
        <name>NAD(+)</name>
        <dbReference type="ChEBI" id="CHEBI:57540"/>
    </ligand>
</feature>
<organism evidence="13 14">
    <name type="scientific">Alkalibacterium thalassium</name>
    <dbReference type="NCBI Taxonomy" id="426701"/>
    <lineage>
        <taxon>Bacteria</taxon>
        <taxon>Bacillati</taxon>
        <taxon>Bacillota</taxon>
        <taxon>Bacilli</taxon>
        <taxon>Lactobacillales</taxon>
        <taxon>Carnobacteriaceae</taxon>
        <taxon>Alkalibacterium</taxon>
    </lineage>
</organism>
<dbReference type="Proteomes" id="UP000199433">
    <property type="component" value="Unassembled WGS sequence"/>
</dbReference>
<accession>A0A1G9CLA1</accession>
<dbReference type="InterPro" id="IPR022663">
    <property type="entry name" value="DapB_C"/>
</dbReference>
<dbReference type="InterPro" id="IPR023940">
    <property type="entry name" value="DHDPR_bac"/>
</dbReference>
<keyword evidence="3 9" id="KW-0028">Amino-acid biosynthesis</keyword>
<dbReference type="Gene3D" id="3.40.50.720">
    <property type="entry name" value="NAD(P)-binding Rossmann-like Domain"/>
    <property type="match status" value="1"/>
</dbReference>
<dbReference type="HAMAP" id="MF_00102">
    <property type="entry name" value="DapB"/>
    <property type="match status" value="1"/>
</dbReference>
<dbReference type="GO" id="GO:0009089">
    <property type="term" value="P:lysine biosynthetic process via diaminopimelate"/>
    <property type="evidence" value="ECO:0007669"/>
    <property type="project" value="UniProtKB-UniRule"/>
</dbReference>
<dbReference type="OrthoDB" id="9790352at2"/>
<evidence type="ECO:0000256" key="5">
    <source>
        <dbReference type="ARBA" id="ARBA00022915"/>
    </source>
</evidence>
<feature type="active site" description="Proton donor" evidence="9">
    <location>
        <position position="140"/>
    </location>
</feature>
<dbReference type="PIRSF" id="PIRSF000161">
    <property type="entry name" value="DHPR"/>
    <property type="match status" value="1"/>
</dbReference>
<evidence type="ECO:0000256" key="2">
    <source>
        <dbReference type="ARBA" id="ARBA00022490"/>
    </source>
</evidence>
<comment type="pathway">
    <text evidence="9">Amino-acid biosynthesis; L-lysine biosynthesis via DAP pathway; (S)-tetrahydrodipicolinate from L-aspartate: step 4/4.</text>
</comment>
<feature type="binding site" evidence="9">
    <location>
        <position position="137"/>
    </location>
    <ligand>
        <name>(S)-2,3,4,5-tetrahydrodipicolinate</name>
        <dbReference type="ChEBI" id="CHEBI:16845"/>
    </ligand>
</feature>
<comment type="caution">
    <text evidence="9">Lacks conserved residue(s) required for the propagation of feature annotation.</text>
</comment>
<evidence type="ECO:0000256" key="10">
    <source>
        <dbReference type="NCBIfam" id="TIGR00036"/>
    </source>
</evidence>
<dbReference type="SUPFAM" id="SSF55347">
    <property type="entry name" value="Glyceraldehyde-3-phosphate dehydrogenase-like, C-terminal domain"/>
    <property type="match status" value="1"/>
</dbReference>
<keyword evidence="14" id="KW-1185">Reference proteome</keyword>
<evidence type="ECO:0000259" key="11">
    <source>
        <dbReference type="Pfam" id="PF01113"/>
    </source>
</evidence>
<feature type="active site" description="Proton donor/acceptor" evidence="9">
    <location>
        <position position="136"/>
    </location>
</feature>
<evidence type="ECO:0000256" key="4">
    <source>
        <dbReference type="ARBA" id="ARBA00022857"/>
    </source>
</evidence>
<dbReference type="AlphaFoldDB" id="A0A1G9CLA1"/>
<evidence type="ECO:0000256" key="3">
    <source>
        <dbReference type="ARBA" id="ARBA00022605"/>
    </source>
</evidence>
<feature type="binding site" evidence="9">
    <location>
        <position position="34"/>
    </location>
    <ligand>
        <name>NAD(+)</name>
        <dbReference type="ChEBI" id="CHEBI:57540"/>
    </ligand>
</feature>
<dbReference type="InterPro" id="IPR000846">
    <property type="entry name" value="DapB_N"/>
</dbReference>
<reference evidence="14" key="1">
    <citation type="submission" date="2016-10" db="EMBL/GenBank/DDBJ databases">
        <authorList>
            <person name="Varghese N."/>
            <person name="Submissions S."/>
        </authorList>
    </citation>
    <scope>NUCLEOTIDE SEQUENCE [LARGE SCALE GENOMIC DNA]</scope>
    <source>
        <strain evidence="14">DSM 19181</strain>
    </source>
</reference>
<keyword evidence="4 9" id="KW-0521">NADP</keyword>
<evidence type="ECO:0000256" key="1">
    <source>
        <dbReference type="ARBA" id="ARBA00006642"/>
    </source>
</evidence>
<dbReference type="FunFam" id="3.30.360.10:FF:000009">
    <property type="entry name" value="4-hydroxy-tetrahydrodipicolinate reductase"/>
    <property type="match status" value="1"/>
</dbReference>
<feature type="binding site" evidence="9">
    <location>
        <begin position="104"/>
        <end position="107"/>
    </location>
    <ligand>
        <name>NAD(+)</name>
        <dbReference type="ChEBI" id="CHEBI:57540"/>
    </ligand>
</feature>
<keyword evidence="5 9" id="KW-0220">Diaminopimelate biosynthesis</keyword>
<dbReference type="Pfam" id="PF01113">
    <property type="entry name" value="DapB_N"/>
    <property type="match status" value="1"/>
</dbReference>
<comment type="similarity">
    <text evidence="1 9">Belongs to the DapB family.</text>
</comment>
<comment type="subunit">
    <text evidence="9">Homotetramer.</text>
</comment>
<dbReference type="UniPathway" id="UPA00034">
    <property type="reaction ID" value="UER00018"/>
</dbReference>
<protein>
    <recommendedName>
        <fullName evidence="9 10">4-hydroxy-tetrahydrodipicolinate reductase</fullName>
        <shortName evidence="9">HTPA reductase</shortName>
        <ecNumber evidence="9 10">1.17.1.8</ecNumber>
    </recommendedName>
</protein>
<gene>
    <name evidence="9" type="primary">dapB</name>
    <name evidence="13" type="ORF">SAMN04488098_103610</name>
</gene>
<comment type="function">
    <text evidence="9">Catalyzes the conversion of 4-hydroxy-tetrahydrodipicolinate (HTPA) to tetrahydrodipicolinate.</text>
</comment>
<evidence type="ECO:0000259" key="12">
    <source>
        <dbReference type="Pfam" id="PF05173"/>
    </source>
</evidence>
<feature type="domain" description="Dihydrodipicolinate reductase N-terminal" evidence="11">
    <location>
        <begin position="1"/>
        <end position="107"/>
    </location>
</feature>
<dbReference type="Gene3D" id="3.30.360.10">
    <property type="entry name" value="Dihydrodipicolinate Reductase, domain 2"/>
    <property type="match status" value="1"/>
</dbReference>
<dbReference type="GO" id="GO:0016726">
    <property type="term" value="F:oxidoreductase activity, acting on CH or CH2 groups, NAD or NADP as acceptor"/>
    <property type="evidence" value="ECO:0007669"/>
    <property type="project" value="UniProtKB-UniRule"/>
</dbReference>
<dbReference type="NCBIfam" id="TIGR00036">
    <property type="entry name" value="dapB"/>
    <property type="match status" value="1"/>
</dbReference>
<sequence length="244" mass="26858">MKLLLVGYGAMNKRVAALAEKGGHSIAGVITPVEEENCPYPLFTSFDDQLPEADVLIDFSHPDLTKRMLQSDLTIPMVIATTGEKDTLVKLMQEKAESAPVFFSANMSYGVHIVTQLLEHIAPLMDAYDIEMIEKHHNKKIDAPSGTLIKLLDAIKDNGRQDAKEVYDRSQVTEKRDKKDIGISTIRGGTIVGEHEVLFAGVDEVISIKHTAQSKDIFANGALTVAEKLINKTNGFYTYNNLGV</sequence>
<dbReference type="RefSeq" id="WP_091267733.1">
    <property type="nucleotide sequence ID" value="NZ_FNFK01000036.1"/>
</dbReference>
<evidence type="ECO:0000256" key="6">
    <source>
        <dbReference type="ARBA" id="ARBA00023002"/>
    </source>
</evidence>
<feature type="domain" description="Dihydrodipicolinate reductase C-terminal" evidence="12">
    <location>
        <begin position="110"/>
        <end position="241"/>
    </location>
</feature>
<dbReference type="EMBL" id="FNFK01000036">
    <property type="protein sequence ID" value="SDK52418.1"/>
    <property type="molecule type" value="Genomic_DNA"/>
</dbReference>
<comment type="catalytic activity">
    <reaction evidence="9">
        <text>(S)-2,3,4,5-tetrahydrodipicolinate + NAD(+) + H2O = (2S,4S)-4-hydroxy-2,3,4,5-tetrahydrodipicolinate + NADH + H(+)</text>
        <dbReference type="Rhea" id="RHEA:35323"/>
        <dbReference type="ChEBI" id="CHEBI:15377"/>
        <dbReference type="ChEBI" id="CHEBI:15378"/>
        <dbReference type="ChEBI" id="CHEBI:16845"/>
        <dbReference type="ChEBI" id="CHEBI:57540"/>
        <dbReference type="ChEBI" id="CHEBI:57945"/>
        <dbReference type="ChEBI" id="CHEBI:67139"/>
        <dbReference type="EC" id="1.17.1.8"/>
    </reaction>
</comment>
<comment type="subcellular location">
    <subcellularLocation>
        <location evidence="9">Cytoplasm</location>
    </subcellularLocation>
</comment>
<proteinExistence type="inferred from homology"/>
<evidence type="ECO:0000313" key="14">
    <source>
        <dbReference type="Proteomes" id="UP000199433"/>
    </source>
</evidence>
<dbReference type="PANTHER" id="PTHR20836">
    <property type="entry name" value="DIHYDRODIPICOLINATE REDUCTASE"/>
    <property type="match status" value="1"/>
</dbReference>
<evidence type="ECO:0000256" key="8">
    <source>
        <dbReference type="ARBA" id="ARBA00023154"/>
    </source>
</evidence>
<dbReference type="GO" id="GO:0008839">
    <property type="term" value="F:4-hydroxy-tetrahydrodipicolinate reductase"/>
    <property type="evidence" value="ECO:0007669"/>
    <property type="project" value="UniProtKB-UniRule"/>
</dbReference>
<dbReference type="SUPFAM" id="SSF51735">
    <property type="entry name" value="NAD(P)-binding Rossmann-fold domains"/>
    <property type="match status" value="1"/>
</dbReference>
<dbReference type="Pfam" id="PF05173">
    <property type="entry name" value="DapB_C"/>
    <property type="match status" value="1"/>
</dbReference>
<comment type="caution">
    <text evidence="9">Was originally thought to be a dihydrodipicolinate reductase (DHDPR), catalyzing the conversion of dihydrodipicolinate to tetrahydrodipicolinate. However, it was shown in E.coli that the substrate of the enzymatic reaction is not dihydrodipicolinate (DHDP) but in fact (2S,4S)-4-hydroxy-2,3,4,5-tetrahydrodipicolinic acid (HTPA), the product released by the DapA-catalyzed reaction.</text>
</comment>